<evidence type="ECO:0000313" key="2">
    <source>
        <dbReference type="Proteomes" id="UP001595885"/>
    </source>
</evidence>
<organism evidence="1 2">
    <name type="scientific">Flavobacterium ponti</name>
    <dbReference type="NCBI Taxonomy" id="665133"/>
    <lineage>
        <taxon>Bacteria</taxon>
        <taxon>Pseudomonadati</taxon>
        <taxon>Bacteroidota</taxon>
        <taxon>Flavobacteriia</taxon>
        <taxon>Flavobacteriales</taxon>
        <taxon>Flavobacteriaceae</taxon>
        <taxon>Flavobacterium</taxon>
    </lineage>
</organism>
<sequence>MHNFEKKIMVYKLNDAFLEKKKQIENFIKNFDNSGKIFIKGNRNTIKLFELDNLTLNIKSFKEPNIINKIAYRYFRKSKAKRSFEYANFLLENNIGTPKPVAYFENTSFLGLKDSYYVSEHLQCDLTYRELVETDYPDAENILRQFTQFTFSMHEKGIEFLDHSPGNTLIIKRPEGKYDFYLVDLNRMKFHNKMDFETRMKNLSKITPKEDMVAIMSSEYAKLSEIDEAKVFATMWNLTKDFQYRFYRKKRIKKRLKFWKK</sequence>
<proteinExistence type="predicted"/>
<dbReference type="SUPFAM" id="SSF56112">
    <property type="entry name" value="Protein kinase-like (PK-like)"/>
    <property type="match status" value="1"/>
</dbReference>
<evidence type="ECO:0000313" key="1">
    <source>
        <dbReference type="EMBL" id="MFC4739726.1"/>
    </source>
</evidence>
<keyword evidence="2" id="KW-1185">Reference proteome</keyword>
<gene>
    <name evidence="1" type="ORF">ACFO3U_06930</name>
</gene>
<accession>A0ABV9P541</accession>
<dbReference type="RefSeq" id="WP_379739698.1">
    <property type="nucleotide sequence ID" value="NZ_JBHSGW010000004.1"/>
</dbReference>
<protein>
    <submittedName>
        <fullName evidence="1">Kdo domain containing protein</fullName>
    </submittedName>
</protein>
<dbReference type="EMBL" id="JBHSGW010000004">
    <property type="protein sequence ID" value="MFC4739726.1"/>
    <property type="molecule type" value="Genomic_DNA"/>
</dbReference>
<name>A0ABV9P541_9FLAO</name>
<reference evidence="2" key="1">
    <citation type="journal article" date="2019" name="Int. J. Syst. Evol. Microbiol.">
        <title>The Global Catalogue of Microorganisms (GCM) 10K type strain sequencing project: providing services to taxonomists for standard genome sequencing and annotation.</title>
        <authorList>
            <consortium name="The Broad Institute Genomics Platform"/>
            <consortium name="The Broad Institute Genome Sequencing Center for Infectious Disease"/>
            <person name="Wu L."/>
            <person name="Ma J."/>
        </authorList>
    </citation>
    <scope>NUCLEOTIDE SEQUENCE [LARGE SCALE GENOMIC DNA]</scope>
    <source>
        <strain evidence="2">CCUG 50349</strain>
    </source>
</reference>
<dbReference type="InterPro" id="IPR011009">
    <property type="entry name" value="Kinase-like_dom_sf"/>
</dbReference>
<comment type="caution">
    <text evidence="1">The sequence shown here is derived from an EMBL/GenBank/DDBJ whole genome shotgun (WGS) entry which is preliminary data.</text>
</comment>
<dbReference type="Proteomes" id="UP001595885">
    <property type="component" value="Unassembled WGS sequence"/>
</dbReference>